<dbReference type="InterPro" id="IPR023395">
    <property type="entry name" value="MCP_dom_sf"/>
</dbReference>
<keyword evidence="3" id="KW-0813">Transport</keyword>
<protein>
    <recommendedName>
        <fullName evidence="12">Mitochondrial carrier protein</fullName>
    </recommendedName>
</protein>
<keyword evidence="7 8" id="KW-0472">Membrane</keyword>
<dbReference type="InterPro" id="IPR018108">
    <property type="entry name" value="MCP_transmembrane"/>
</dbReference>
<feature type="repeat" description="Solcar" evidence="8">
    <location>
        <begin position="386"/>
        <end position="470"/>
    </location>
</feature>
<feature type="compositionally biased region" description="Basic and acidic residues" evidence="9">
    <location>
        <begin position="281"/>
        <end position="295"/>
    </location>
</feature>
<evidence type="ECO:0000256" key="7">
    <source>
        <dbReference type="ARBA" id="ARBA00023136"/>
    </source>
</evidence>
<reference evidence="10" key="1">
    <citation type="submission" date="2024-02" db="EMBL/GenBank/DDBJ databases">
        <authorList>
            <consortium name="ELIXIR-Norway"/>
            <consortium name="Elixir Norway"/>
        </authorList>
    </citation>
    <scope>NUCLEOTIDE SEQUENCE</scope>
</reference>
<comment type="caution">
    <text evidence="10">The sequence shown here is derived from an EMBL/GenBank/DDBJ whole genome shotgun (WGS) entry which is preliminary data.</text>
</comment>
<comment type="similarity">
    <text evidence="2">Belongs to the mitochondrial carrier (TC 2.A.29) family.</text>
</comment>
<accession>A0ABP0VJQ6</accession>
<evidence type="ECO:0000256" key="5">
    <source>
        <dbReference type="ARBA" id="ARBA00022737"/>
    </source>
</evidence>
<feature type="region of interest" description="Disordered" evidence="9">
    <location>
        <begin position="249"/>
        <end position="295"/>
    </location>
</feature>
<sequence>MDSSKSIPRRAGNAWLPAGLATLLWSLEKADSISLQLKSLNVTHAVKSLLQTGSGQSERWSQRRRISSGGLFFYSTRDFHSKVSECRNFAIGFLFYASVSCAEFCCGEDDCDSTCCRCSSRGFGGWHDPRCDSCDICDLCYLSDCDWSEVFALEPLYLLASSGGFLQVRRQSADSRKQIFKQYDRQWYLTVSQPNQANSNTWISEGIQKKGLCKVKGKTGRILGNFRRMLTGRSAEGVANRKVVKKAGSEFASKGTTSRHGKSSAISSNHSEAENAAGHATKQERGNRAAEKTELERLVVHGTGNARRISVKILENVLDSVKSSATSSSFGLQRVLGLPLRTCSGFRSLGSRGQVLPTVAEWQACSSSQGDSSSLSDGKETRSWNFRMGQNAIAGALAGAFVSLCLHPIDTLKTVIQAQTGQHPNLFPVLYSIISQRGIKGLYRGLGSNLASSAPTSAIYTFTYEAVKSGLLPFIPQGMAALAHCTAGGCASFATSIVYTPSECVKQQMQVGTLYQNSWLAFRGLLKNGGLPLLYSGWGAVLCRNIPQSVIKFYTYEGLKLRVLSWQEGSAPLSTIQTLAIGGIAGSTAAFFTTPFDVIKTRLQTQTPLSLQQYKGVFHALQCIATTEGATGLYRGLVPRLVIYVSQGALFFTSYECIKHVLAVEIPHLRIQNSHTGGQTHGQVPIAA</sequence>
<keyword evidence="11" id="KW-1185">Reference proteome</keyword>
<evidence type="ECO:0000256" key="1">
    <source>
        <dbReference type="ARBA" id="ARBA00004141"/>
    </source>
</evidence>
<dbReference type="PROSITE" id="PS50920">
    <property type="entry name" value="SOLCAR"/>
    <property type="match status" value="3"/>
</dbReference>
<evidence type="ECO:0000256" key="8">
    <source>
        <dbReference type="PROSITE-ProRule" id="PRU00282"/>
    </source>
</evidence>
<dbReference type="Gene3D" id="1.50.40.10">
    <property type="entry name" value="Mitochondrial carrier domain"/>
    <property type="match status" value="2"/>
</dbReference>
<evidence type="ECO:0000256" key="6">
    <source>
        <dbReference type="ARBA" id="ARBA00022989"/>
    </source>
</evidence>
<keyword evidence="4 8" id="KW-0812">Transmembrane</keyword>
<dbReference type="PANTHER" id="PTHR45667">
    <property type="entry name" value="S-ADENOSYLMETHIONINE MITOCHONDRIAL CARRIER PROTEIN"/>
    <property type="match status" value="1"/>
</dbReference>
<evidence type="ECO:0008006" key="12">
    <source>
        <dbReference type="Google" id="ProtNLM"/>
    </source>
</evidence>
<proteinExistence type="inferred from homology"/>
<dbReference type="SUPFAM" id="SSF103506">
    <property type="entry name" value="Mitochondrial carrier"/>
    <property type="match status" value="1"/>
</dbReference>
<evidence type="ECO:0000313" key="10">
    <source>
        <dbReference type="EMBL" id="CAK9253735.1"/>
    </source>
</evidence>
<evidence type="ECO:0000313" key="11">
    <source>
        <dbReference type="Proteomes" id="UP001497444"/>
    </source>
</evidence>
<evidence type="ECO:0000256" key="9">
    <source>
        <dbReference type="SAM" id="MobiDB-lite"/>
    </source>
</evidence>
<gene>
    <name evidence="10" type="ORF">CSSPJE1EN1_LOCUS29113</name>
</gene>
<evidence type="ECO:0000256" key="2">
    <source>
        <dbReference type="ARBA" id="ARBA00006375"/>
    </source>
</evidence>
<organism evidence="10 11">
    <name type="scientific">Sphagnum jensenii</name>
    <dbReference type="NCBI Taxonomy" id="128206"/>
    <lineage>
        <taxon>Eukaryota</taxon>
        <taxon>Viridiplantae</taxon>
        <taxon>Streptophyta</taxon>
        <taxon>Embryophyta</taxon>
        <taxon>Bryophyta</taxon>
        <taxon>Sphagnophytina</taxon>
        <taxon>Sphagnopsida</taxon>
        <taxon>Sphagnales</taxon>
        <taxon>Sphagnaceae</taxon>
        <taxon>Sphagnum</taxon>
    </lineage>
</organism>
<name>A0ABP0VJQ6_9BRYO</name>
<feature type="repeat" description="Solcar" evidence="8">
    <location>
        <begin position="479"/>
        <end position="562"/>
    </location>
</feature>
<feature type="repeat" description="Solcar" evidence="8">
    <location>
        <begin position="573"/>
        <end position="661"/>
    </location>
</feature>
<evidence type="ECO:0000256" key="4">
    <source>
        <dbReference type="ARBA" id="ARBA00022692"/>
    </source>
</evidence>
<comment type="subcellular location">
    <subcellularLocation>
        <location evidence="1">Membrane</location>
        <topology evidence="1">Multi-pass membrane protein</topology>
    </subcellularLocation>
</comment>
<keyword evidence="6" id="KW-1133">Transmembrane helix</keyword>
<evidence type="ECO:0000256" key="3">
    <source>
        <dbReference type="ARBA" id="ARBA00022448"/>
    </source>
</evidence>
<dbReference type="Pfam" id="PF00153">
    <property type="entry name" value="Mito_carr"/>
    <property type="match status" value="3"/>
</dbReference>
<dbReference type="EMBL" id="CAXAQS010000931">
    <property type="protein sequence ID" value="CAK9253735.1"/>
    <property type="molecule type" value="Genomic_DNA"/>
</dbReference>
<keyword evidence="5" id="KW-0677">Repeat</keyword>
<dbReference type="Proteomes" id="UP001497444">
    <property type="component" value="Unassembled WGS sequence"/>
</dbReference>